<keyword evidence="12" id="KW-0548">Nucleotidyltransferase</keyword>
<evidence type="ECO:0000256" key="10">
    <source>
        <dbReference type="SAM" id="Coils"/>
    </source>
</evidence>
<dbReference type="PANTHER" id="PTHR11669">
    <property type="entry name" value="REPLICATION FACTOR C / DNA POLYMERASE III GAMMA-TAU SUBUNIT"/>
    <property type="match status" value="1"/>
</dbReference>
<dbReference type="InterPro" id="IPR045085">
    <property type="entry name" value="HLD_clamp_pol_III_gamma_tau"/>
</dbReference>
<feature type="coiled-coil region" evidence="10">
    <location>
        <begin position="379"/>
        <end position="406"/>
    </location>
</feature>
<sequence>MSYTVLYREFRPKIFEEIIGQDNIVNILKNQIKNDSISHAYLFSGIRGTGKTSTAKVFAKSICCLNNKEGEACNECASCNDINIGDGADIVEIDAASNRGIDEIRDLKEKVNYMPNFGRYKVYIIDEVHMLTTEAFNALLKTLEEPPSHIVFIFATTEPNKILPTILSRCQRFDFNRIDSEVVVNHLAGILDKKEIEYEKEALELIALNTEGALRDALSLLDKAISVVKDNKITKETADDILGLISDEEIFLLAKGILENDVDKSLNAVHDFLNKGREVGSIITQLMEYYSNKIIAVNVKEPEKIINKSSTYISSLKESFNGLEDSKRISDILYSLAKLKNDMRFFSEPEFLFTAKIINLCSGAADNTFDNKTGANTSVNVDNEQIELLNDRIRSLEREVNSLSYLKSEIEKIKNMDFSGGVIPVKEEIIELKDKPKKLAPDSNEIVVDKKEIREADKILSLTQRYIINSAKDPLVGMSVNKFKVVSLEDNVLTVYPGEALNMMDFYFDNDGDKIFKDILKEKSGRNLDVIYIDKKIKLRYKNDSSKNSLKSLKKDLNIKNDIKPEPEVTSNISVEEDVVSKPPVNDNIASDYNLDEIMSSSEEEYISDEELSQISNEIVLDEDIMDVDEDYDASIMEIFGASEE</sequence>
<keyword evidence="7" id="KW-0067">ATP-binding</keyword>
<dbReference type="Pfam" id="PF12169">
    <property type="entry name" value="DNA_pol3_gamma3"/>
    <property type="match status" value="1"/>
</dbReference>
<dbReference type="Pfam" id="PF13177">
    <property type="entry name" value="DNA_pol3_delta2"/>
    <property type="match status" value="1"/>
</dbReference>
<dbReference type="GO" id="GO:0009360">
    <property type="term" value="C:DNA polymerase III complex"/>
    <property type="evidence" value="ECO:0007669"/>
    <property type="project" value="InterPro"/>
</dbReference>
<evidence type="ECO:0000256" key="6">
    <source>
        <dbReference type="ARBA" id="ARBA00022833"/>
    </source>
</evidence>
<dbReference type="Proteomes" id="UP000261212">
    <property type="component" value="Unassembled WGS sequence"/>
</dbReference>
<dbReference type="InterPro" id="IPR050238">
    <property type="entry name" value="DNA_Rep/Repair_Clamp_Loader"/>
</dbReference>
<dbReference type="PANTHER" id="PTHR11669:SF0">
    <property type="entry name" value="PROTEIN STICHEL-LIKE 2"/>
    <property type="match status" value="1"/>
</dbReference>
<dbReference type="GO" id="GO:0046872">
    <property type="term" value="F:metal ion binding"/>
    <property type="evidence" value="ECO:0007669"/>
    <property type="project" value="UniProtKB-KW"/>
</dbReference>
<protein>
    <recommendedName>
        <fullName evidence="2">DNA-directed DNA polymerase</fullName>
        <ecNumber evidence="2">2.7.7.7</ecNumber>
    </recommendedName>
</protein>
<keyword evidence="8" id="KW-0239">DNA-directed DNA polymerase</keyword>
<dbReference type="GO" id="GO:0006261">
    <property type="term" value="P:DNA-templated DNA replication"/>
    <property type="evidence" value="ECO:0007669"/>
    <property type="project" value="TreeGrafter"/>
</dbReference>
<dbReference type="GO" id="GO:0003887">
    <property type="term" value="F:DNA-directed DNA polymerase activity"/>
    <property type="evidence" value="ECO:0007669"/>
    <property type="project" value="UniProtKB-KW"/>
</dbReference>
<dbReference type="AlphaFoldDB" id="A0A3E3E0H9"/>
<comment type="caution">
    <text evidence="12">The sequence shown here is derived from an EMBL/GenBank/DDBJ whole genome shotgun (WGS) entry which is preliminary data.</text>
</comment>
<dbReference type="NCBIfam" id="NF004046">
    <property type="entry name" value="PRK05563.1"/>
    <property type="match status" value="1"/>
</dbReference>
<evidence type="ECO:0000313" key="12">
    <source>
        <dbReference type="EMBL" id="RGD74993.1"/>
    </source>
</evidence>
<dbReference type="Gene3D" id="1.10.8.60">
    <property type="match status" value="1"/>
</dbReference>
<gene>
    <name evidence="12" type="ORF">DW687_01340</name>
</gene>
<proteinExistence type="inferred from homology"/>
<keyword evidence="4" id="KW-0479">Metal-binding</keyword>
<dbReference type="CDD" id="cd00009">
    <property type="entry name" value="AAA"/>
    <property type="match status" value="1"/>
</dbReference>
<comment type="similarity">
    <text evidence="1">Belongs to the DnaX/STICHEL family.</text>
</comment>
<dbReference type="InterPro" id="IPR022754">
    <property type="entry name" value="DNA_pol_III_gamma-3"/>
</dbReference>
<dbReference type="GO" id="GO:0005524">
    <property type="term" value="F:ATP binding"/>
    <property type="evidence" value="ECO:0007669"/>
    <property type="project" value="UniProtKB-KW"/>
</dbReference>
<keyword evidence="5" id="KW-0547">Nucleotide-binding</keyword>
<evidence type="ECO:0000259" key="11">
    <source>
        <dbReference type="SMART" id="SM00382"/>
    </source>
</evidence>
<comment type="catalytic activity">
    <reaction evidence="9">
        <text>DNA(n) + a 2'-deoxyribonucleoside 5'-triphosphate = DNA(n+1) + diphosphate</text>
        <dbReference type="Rhea" id="RHEA:22508"/>
        <dbReference type="Rhea" id="RHEA-COMP:17339"/>
        <dbReference type="Rhea" id="RHEA-COMP:17340"/>
        <dbReference type="ChEBI" id="CHEBI:33019"/>
        <dbReference type="ChEBI" id="CHEBI:61560"/>
        <dbReference type="ChEBI" id="CHEBI:173112"/>
        <dbReference type="EC" id="2.7.7.7"/>
    </reaction>
</comment>
<keyword evidence="10" id="KW-0175">Coiled coil</keyword>
<keyword evidence="12" id="KW-0808">Transferase</keyword>
<dbReference type="SMART" id="SM00382">
    <property type="entry name" value="AAA"/>
    <property type="match status" value="1"/>
</dbReference>
<evidence type="ECO:0000256" key="4">
    <source>
        <dbReference type="ARBA" id="ARBA00022723"/>
    </source>
</evidence>
<dbReference type="InterPro" id="IPR012763">
    <property type="entry name" value="DNA_pol_III_sug/sutau_N"/>
</dbReference>
<dbReference type="Pfam" id="PF22608">
    <property type="entry name" value="DNAX_ATPase_lid"/>
    <property type="match status" value="1"/>
</dbReference>
<keyword evidence="3" id="KW-0235">DNA replication</keyword>
<evidence type="ECO:0000256" key="1">
    <source>
        <dbReference type="ARBA" id="ARBA00006360"/>
    </source>
</evidence>
<evidence type="ECO:0000256" key="8">
    <source>
        <dbReference type="ARBA" id="ARBA00022932"/>
    </source>
</evidence>
<keyword evidence="6" id="KW-0862">Zinc</keyword>
<evidence type="ECO:0000313" key="13">
    <source>
        <dbReference type="Proteomes" id="UP000261212"/>
    </source>
</evidence>
<evidence type="ECO:0000256" key="3">
    <source>
        <dbReference type="ARBA" id="ARBA00022705"/>
    </source>
</evidence>
<dbReference type="EMBL" id="QUSM01000002">
    <property type="protein sequence ID" value="RGD74993.1"/>
    <property type="molecule type" value="Genomic_DNA"/>
</dbReference>
<dbReference type="EC" id="2.7.7.7" evidence="2"/>
<dbReference type="NCBIfam" id="TIGR02397">
    <property type="entry name" value="dnaX_nterm"/>
    <property type="match status" value="1"/>
</dbReference>
<accession>A0A3E3E0H9</accession>
<organism evidence="12 13">
    <name type="scientific">Anaerofustis stercorihominis</name>
    <dbReference type="NCBI Taxonomy" id="214853"/>
    <lineage>
        <taxon>Bacteria</taxon>
        <taxon>Bacillati</taxon>
        <taxon>Bacillota</taxon>
        <taxon>Clostridia</taxon>
        <taxon>Eubacteriales</taxon>
        <taxon>Eubacteriaceae</taxon>
        <taxon>Anaerofustis</taxon>
    </lineage>
</organism>
<dbReference type="Gene3D" id="3.40.50.300">
    <property type="entry name" value="P-loop containing nucleotide triphosphate hydrolases"/>
    <property type="match status" value="1"/>
</dbReference>
<name>A0A3E3E0H9_9FIRM</name>
<feature type="domain" description="AAA+ ATPase" evidence="11">
    <location>
        <begin position="37"/>
        <end position="179"/>
    </location>
</feature>
<evidence type="ECO:0000256" key="7">
    <source>
        <dbReference type="ARBA" id="ARBA00022840"/>
    </source>
</evidence>
<dbReference type="CDD" id="cd18137">
    <property type="entry name" value="HLD_clamp_pol_III_gamma_tau"/>
    <property type="match status" value="1"/>
</dbReference>
<reference evidence="12 13" key="1">
    <citation type="submission" date="2018-08" db="EMBL/GenBank/DDBJ databases">
        <title>A genome reference for cultivated species of the human gut microbiota.</title>
        <authorList>
            <person name="Zou Y."/>
            <person name="Xue W."/>
            <person name="Luo G."/>
        </authorList>
    </citation>
    <scope>NUCLEOTIDE SEQUENCE [LARGE SCALE GENOMIC DNA]</scope>
    <source>
        <strain evidence="12 13">AM25-6</strain>
    </source>
</reference>
<dbReference type="RefSeq" id="WP_117531087.1">
    <property type="nucleotide sequence ID" value="NZ_QUSM01000002.1"/>
</dbReference>
<evidence type="ECO:0000256" key="9">
    <source>
        <dbReference type="ARBA" id="ARBA00049244"/>
    </source>
</evidence>
<dbReference type="InterPro" id="IPR027417">
    <property type="entry name" value="P-loop_NTPase"/>
</dbReference>
<evidence type="ECO:0000256" key="2">
    <source>
        <dbReference type="ARBA" id="ARBA00012417"/>
    </source>
</evidence>
<dbReference type="InterPro" id="IPR003593">
    <property type="entry name" value="AAA+_ATPase"/>
</dbReference>
<evidence type="ECO:0000256" key="5">
    <source>
        <dbReference type="ARBA" id="ARBA00022741"/>
    </source>
</evidence>
<dbReference type="FunFam" id="3.40.50.300:FF:000014">
    <property type="entry name" value="DNA polymerase III subunit gamma/tau"/>
    <property type="match status" value="1"/>
</dbReference>
<dbReference type="SUPFAM" id="SSF52540">
    <property type="entry name" value="P-loop containing nucleoside triphosphate hydrolases"/>
    <property type="match status" value="1"/>
</dbReference>